<feature type="non-terminal residue" evidence="1">
    <location>
        <position position="1"/>
    </location>
</feature>
<organism evidence="1 2">
    <name type="scientific">Cetraspora pellucida</name>
    <dbReference type="NCBI Taxonomy" id="1433469"/>
    <lineage>
        <taxon>Eukaryota</taxon>
        <taxon>Fungi</taxon>
        <taxon>Fungi incertae sedis</taxon>
        <taxon>Mucoromycota</taxon>
        <taxon>Glomeromycotina</taxon>
        <taxon>Glomeromycetes</taxon>
        <taxon>Diversisporales</taxon>
        <taxon>Gigasporaceae</taxon>
        <taxon>Cetraspora</taxon>
    </lineage>
</organism>
<evidence type="ECO:0000313" key="2">
    <source>
        <dbReference type="Proteomes" id="UP000789759"/>
    </source>
</evidence>
<dbReference type="AlphaFoldDB" id="A0A9N9P2L7"/>
<name>A0A9N9P2L7_9GLOM</name>
<keyword evidence="2" id="KW-1185">Reference proteome</keyword>
<dbReference type="OrthoDB" id="2439548at2759"/>
<dbReference type="EMBL" id="CAJVQA010025480">
    <property type="protein sequence ID" value="CAG8786160.1"/>
    <property type="molecule type" value="Genomic_DNA"/>
</dbReference>
<gene>
    <name evidence="1" type="ORF">CPELLU_LOCUS16694</name>
</gene>
<accession>A0A9N9P2L7</accession>
<proteinExistence type="predicted"/>
<dbReference type="Proteomes" id="UP000789759">
    <property type="component" value="Unassembled WGS sequence"/>
</dbReference>
<reference evidence="1" key="1">
    <citation type="submission" date="2021-06" db="EMBL/GenBank/DDBJ databases">
        <authorList>
            <person name="Kallberg Y."/>
            <person name="Tangrot J."/>
            <person name="Rosling A."/>
        </authorList>
    </citation>
    <scope>NUCLEOTIDE SEQUENCE</scope>
    <source>
        <strain evidence="1">FL966</strain>
    </source>
</reference>
<protein>
    <submittedName>
        <fullName evidence="1">9557_t:CDS:1</fullName>
    </submittedName>
</protein>
<evidence type="ECO:0000313" key="1">
    <source>
        <dbReference type="EMBL" id="CAG8786160.1"/>
    </source>
</evidence>
<comment type="caution">
    <text evidence="1">The sequence shown here is derived from an EMBL/GenBank/DDBJ whole genome shotgun (WGS) entry which is preliminary data.</text>
</comment>
<sequence>DLLIDKDLQTIEFNTKKVKPLLKDVQEINCSLCNFSENEIIMCLDLSKMQVCLLNKETDTE</sequence>